<proteinExistence type="predicted"/>
<reference evidence="1" key="1">
    <citation type="submission" date="2023-07" db="EMBL/GenBank/DDBJ databases">
        <title>Sorghum-associated microbial communities from plants grown in Nebraska, USA.</title>
        <authorList>
            <person name="Schachtman D."/>
        </authorList>
    </citation>
    <scope>NUCLEOTIDE SEQUENCE</scope>
    <source>
        <strain evidence="1">DS1061</strain>
    </source>
</reference>
<organism evidence="1 2">
    <name type="scientific">Paraburkholderia caledonica</name>
    <dbReference type="NCBI Taxonomy" id="134536"/>
    <lineage>
        <taxon>Bacteria</taxon>
        <taxon>Pseudomonadati</taxon>
        <taxon>Pseudomonadota</taxon>
        <taxon>Betaproteobacteria</taxon>
        <taxon>Burkholderiales</taxon>
        <taxon>Burkholderiaceae</taxon>
        <taxon>Paraburkholderia</taxon>
    </lineage>
</organism>
<evidence type="ECO:0000313" key="1">
    <source>
        <dbReference type="EMBL" id="MDP9651291.1"/>
    </source>
</evidence>
<dbReference type="AlphaFoldDB" id="A0AB73IMQ6"/>
<dbReference type="Proteomes" id="UP001229486">
    <property type="component" value="Unassembled WGS sequence"/>
</dbReference>
<name>A0AB73IMQ6_9BURK</name>
<comment type="caution">
    <text evidence="1">The sequence shown here is derived from an EMBL/GenBank/DDBJ whole genome shotgun (WGS) entry which is preliminary data.</text>
</comment>
<evidence type="ECO:0000313" key="2">
    <source>
        <dbReference type="Proteomes" id="UP001229486"/>
    </source>
</evidence>
<dbReference type="EMBL" id="JAURTK010000018">
    <property type="protein sequence ID" value="MDP9651291.1"/>
    <property type="molecule type" value="Genomic_DNA"/>
</dbReference>
<gene>
    <name evidence="1" type="ORF">J2793_006766</name>
</gene>
<protein>
    <recommendedName>
        <fullName evidence="3">DUF1631 domain-containing protein</fullName>
    </recommendedName>
</protein>
<evidence type="ECO:0008006" key="3">
    <source>
        <dbReference type="Google" id="ProtNLM"/>
    </source>
</evidence>
<accession>A0AB73IMQ6</accession>
<dbReference type="RefSeq" id="WP_392395942.1">
    <property type="nucleotide sequence ID" value="NZ_JAURTK010000018.1"/>
</dbReference>
<sequence length="225" mass="24450">MTDFVLTMLNSVMSDGLSAEKFAAASSASTLAAETLKGVMKRRHATAVRILLEELKAGKTTPSDSDVPEVIAALFRFQRAAEEGAARLNLRLMGAVFAGQVVHRSMTADEFLYLADILAPLKREEVILLGTFARLCEDGGPALEPRDLQLRAIQELVPDVFDNVDAFMATAGALLRTGFVMASVPPTNYAAQMSGFIYRPTHLLSRLSRLLDIEGVVKRHEADLS</sequence>